<sequence length="62" mass="6987">MDAPDATSATPIVPARIRLVSTKEEADTIALRAARGWVEKRELFGEHLSEAARILKEWVTRR</sequence>
<evidence type="ECO:0000313" key="2">
    <source>
        <dbReference type="Proteomes" id="UP000318509"/>
    </source>
</evidence>
<reference evidence="1 2" key="1">
    <citation type="journal article" date="2019" name="Nat. Microbiol.">
        <title>Mediterranean grassland soil C-N compound turnover is dependent on rainfall and depth, and is mediated by genomically divergent microorganisms.</title>
        <authorList>
            <person name="Diamond S."/>
            <person name="Andeer P.F."/>
            <person name="Li Z."/>
            <person name="Crits-Christoph A."/>
            <person name="Burstein D."/>
            <person name="Anantharaman K."/>
            <person name="Lane K.R."/>
            <person name="Thomas B.C."/>
            <person name="Pan C."/>
            <person name="Northen T.R."/>
            <person name="Banfield J.F."/>
        </authorList>
    </citation>
    <scope>NUCLEOTIDE SEQUENCE [LARGE SCALE GENOMIC DNA]</scope>
    <source>
        <strain evidence="1">NP_3</strain>
    </source>
</reference>
<dbReference type="AlphaFoldDB" id="A0A537KDS7"/>
<dbReference type="Proteomes" id="UP000318509">
    <property type="component" value="Unassembled WGS sequence"/>
</dbReference>
<accession>A0A537KDS7</accession>
<comment type="caution">
    <text evidence="1">The sequence shown here is derived from an EMBL/GenBank/DDBJ whole genome shotgun (WGS) entry which is preliminary data.</text>
</comment>
<evidence type="ECO:0000313" key="1">
    <source>
        <dbReference type="EMBL" id="TMI93921.1"/>
    </source>
</evidence>
<name>A0A537KDS7_9BACT</name>
<gene>
    <name evidence="1" type="ORF">E6H00_00420</name>
</gene>
<proteinExistence type="predicted"/>
<dbReference type="EMBL" id="VBAK01000013">
    <property type="protein sequence ID" value="TMI93921.1"/>
    <property type="molecule type" value="Genomic_DNA"/>
</dbReference>
<protein>
    <submittedName>
        <fullName evidence="1">Uncharacterized protein</fullName>
    </submittedName>
</protein>
<organism evidence="1 2">
    <name type="scientific">Candidatus Segetimicrobium genomatis</name>
    <dbReference type="NCBI Taxonomy" id="2569760"/>
    <lineage>
        <taxon>Bacteria</taxon>
        <taxon>Bacillati</taxon>
        <taxon>Candidatus Sysuimicrobiota</taxon>
        <taxon>Candidatus Sysuimicrobiia</taxon>
        <taxon>Candidatus Sysuimicrobiales</taxon>
        <taxon>Candidatus Segetimicrobiaceae</taxon>
        <taxon>Candidatus Segetimicrobium</taxon>
    </lineage>
</organism>